<dbReference type="PANTHER" id="PTHR34700">
    <property type="entry name" value="POTASSIUM BINDING PROTEIN KBP"/>
    <property type="match status" value="1"/>
</dbReference>
<dbReference type="STRING" id="447.Lboz_2050"/>
<accession>A0A0W0RQW5</accession>
<sequence>MRFILFIPFFFFTTLNYALSLKADAPEQYVVQHGDTLWSIAGRYLDNPWEWKELWLANPKIKNPNRLYPGAVLALAYSGNRPYIKVLSNGTIKLSPNVRPLSLDDPIPAILLNEIKPFLNESLILDQDVINRAPYIVSLIGERMLAGQGDKAYVKGLHPSRVLPAIGVPAYSVFRGGKDYVHPITKEFLGYRANLVGNAELLAGGEPATILLTDINEGVKVQDSVLINNSPGFNLNFVPKAPLFLVKGFIIDMPNGMPDGNVEEAVGGVVVVSLGARDGLEAGDVLAIYRKSRLVNDPQNRLFPVRLPPERIGEAMVFRVFTKTSFALIVRSSRAVYLLNLVTNP</sequence>
<gene>
    <name evidence="2" type="ORF">Lboz_2050</name>
</gene>
<evidence type="ECO:0000313" key="3">
    <source>
        <dbReference type="Proteomes" id="UP000054695"/>
    </source>
</evidence>
<dbReference type="Proteomes" id="UP000054695">
    <property type="component" value="Unassembled WGS sequence"/>
</dbReference>
<name>A0A0W0RQW5_LEGBO</name>
<evidence type="ECO:0000313" key="2">
    <source>
        <dbReference type="EMBL" id="KTC73404.1"/>
    </source>
</evidence>
<comment type="caution">
    <text evidence="2">The sequence shown here is derived from an EMBL/GenBank/DDBJ whole genome shotgun (WGS) entry which is preliminary data.</text>
</comment>
<dbReference type="OrthoDB" id="9765158at2"/>
<feature type="domain" description="LysM" evidence="1">
    <location>
        <begin position="27"/>
        <end position="75"/>
    </location>
</feature>
<dbReference type="Gene3D" id="3.10.350.10">
    <property type="entry name" value="LysM domain"/>
    <property type="match status" value="1"/>
</dbReference>
<reference evidence="2 3" key="1">
    <citation type="submission" date="2015-11" db="EMBL/GenBank/DDBJ databases">
        <title>Genomic analysis of 38 Legionella species identifies large and diverse effector repertoires.</title>
        <authorList>
            <person name="Burstein D."/>
            <person name="Amaro F."/>
            <person name="Zusman T."/>
            <person name="Lifshitz Z."/>
            <person name="Cohen O."/>
            <person name="Gilbert J.A."/>
            <person name="Pupko T."/>
            <person name="Shuman H.A."/>
            <person name="Segal G."/>
        </authorList>
    </citation>
    <scope>NUCLEOTIDE SEQUENCE [LARGE SCALE GENOMIC DNA]</scope>
    <source>
        <strain evidence="2 3">WIGA</strain>
    </source>
</reference>
<dbReference type="InterPro" id="IPR052196">
    <property type="entry name" value="Bact_Kbp"/>
</dbReference>
<dbReference type="AlphaFoldDB" id="A0A0W0RQW5"/>
<dbReference type="EMBL" id="LNXU01000019">
    <property type="protein sequence ID" value="KTC73404.1"/>
    <property type="molecule type" value="Genomic_DNA"/>
</dbReference>
<dbReference type="PATRIC" id="fig|447.4.peg.2179"/>
<dbReference type="RefSeq" id="WP_058459674.1">
    <property type="nucleotide sequence ID" value="NZ_CAAAIY010000018.1"/>
</dbReference>
<evidence type="ECO:0000259" key="1">
    <source>
        <dbReference type="PROSITE" id="PS51782"/>
    </source>
</evidence>
<dbReference type="Pfam" id="PF01476">
    <property type="entry name" value="LysM"/>
    <property type="match status" value="1"/>
</dbReference>
<dbReference type="PROSITE" id="PS51782">
    <property type="entry name" value="LYSM"/>
    <property type="match status" value="1"/>
</dbReference>
<dbReference type="SUPFAM" id="SSF54106">
    <property type="entry name" value="LysM domain"/>
    <property type="match status" value="1"/>
</dbReference>
<keyword evidence="3" id="KW-1185">Reference proteome</keyword>
<dbReference type="InterPro" id="IPR036779">
    <property type="entry name" value="LysM_dom_sf"/>
</dbReference>
<dbReference type="SMART" id="SM00257">
    <property type="entry name" value="LysM"/>
    <property type="match status" value="1"/>
</dbReference>
<dbReference type="CDD" id="cd00118">
    <property type="entry name" value="LysM"/>
    <property type="match status" value="1"/>
</dbReference>
<dbReference type="InterPro" id="IPR018392">
    <property type="entry name" value="LysM"/>
</dbReference>
<protein>
    <submittedName>
        <fullName evidence="2">LysM domain-containing protein</fullName>
    </submittedName>
</protein>
<organism evidence="2 3">
    <name type="scientific">Legionella bozemanae</name>
    <name type="common">Fluoribacter bozemanae</name>
    <dbReference type="NCBI Taxonomy" id="447"/>
    <lineage>
        <taxon>Bacteria</taxon>
        <taxon>Pseudomonadati</taxon>
        <taxon>Pseudomonadota</taxon>
        <taxon>Gammaproteobacteria</taxon>
        <taxon>Legionellales</taxon>
        <taxon>Legionellaceae</taxon>
        <taxon>Legionella</taxon>
    </lineage>
</organism>
<proteinExistence type="predicted"/>
<dbReference type="PANTHER" id="PTHR34700:SF4">
    <property type="entry name" value="PHAGE-LIKE ELEMENT PBSX PROTEIN XKDP"/>
    <property type="match status" value="1"/>
</dbReference>